<dbReference type="PROSITE" id="PS00138">
    <property type="entry name" value="SUBTILASE_SER"/>
    <property type="match status" value="1"/>
</dbReference>
<dbReference type="EMBL" id="BAAAQM010000074">
    <property type="protein sequence ID" value="GAA2002477.1"/>
    <property type="molecule type" value="Genomic_DNA"/>
</dbReference>
<dbReference type="InterPro" id="IPR050819">
    <property type="entry name" value="Tripeptidyl-peptidase_I"/>
</dbReference>
<name>A0ABP5EPL9_9ACTN</name>
<dbReference type="InterPro" id="IPR030400">
    <property type="entry name" value="Sedolisin_dom"/>
</dbReference>
<feature type="domain" description="Peptidase S53" evidence="6">
    <location>
        <begin position="113"/>
        <end position="543"/>
    </location>
</feature>
<evidence type="ECO:0000313" key="8">
    <source>
        <dbReference type="Proteomes" id="UP001499854"/>
    </source>
</evidence>
<dbReference type="InterPro" id="IPR000209">
    <property type="entry name" value="Peptidase_S8/S53_dom"/>
</dbReference>
<proteinExistence type="predicted"/>
<gene>
    <name evidence="7" type="ORF">GCM10009838_80510</name>
</gene>
<keyword evidence="1" id="KW-0645">Protease</keyword>
<dbReference type="CDD" id="cd04056">
    <property type="entry name" value="Peptidases_S53"/>
    <property type="match status" value="1"/>
</dbReference>
<feature type="chain" id="PRO_5045981499" description="Peptidase S53 domain-containing protein" evidence="5">
    <location>
        <begin position="33"/>
        <end position="543"/>
    </location>
</feature>
<evidence type="ECO:0000256" key="1">
    <source>
        <dbReference type="ARBA" id="ARBA00022670"/>
    </source>
</evidence>
<feature type="region of interest" description="Disordered" evidence="4">
    <location>
        <begin position="67"/>
        <end position="93"/>
    </location>
</feature>
<evidence type="ECO:0000313" key="7">
    <source>
        <dbReference type="EMBL" id="GAA2002477.1"/>
    </source>
</evidence>
<protein>
    <recommendedName>
        <fullName evidence="6">Peptidase S53 domain-containing protein</fullName>
    </recommendedName>
</protein>
<dbReference type="InterPro" id="IPR036852">
    <property type="entry name" value="Peptidase_S8/S53_dom_sf"/>
</dbReference>
<keyword evidence="3" id="KW-0720">Serine protease</keyword>
<evidence type="ECO:0000259" key="6">
    <source>
        <dbReference type="PROSITE" id="PS51695"/>
    </source>
</evidence>
<dbReference type="PANTHER" id="PTHR14218:SF15">
    <property type="entry name" value="TRIPEPTIDYL-PEPTIDASE 1"/>
    <property type="match status" value="1"/>
</dbReference>
<dbReference type="PANTHER" id="PTHR14218">
    <property type="entry name" value="PROTEASE S8 TRIPEPTIDYL PEPTIDASE I CLN2"/>
    <property type="match status" value="1"/>
</dbReference>
<keyword evidence="5" id="KW-0732">Signal</keyword>
<organism evidence="7 8">
    <name type="scientific">Catenulispora subtropica</name>
    <dbReference type="NCBI Taxonomy" id="450798"/>
    <lineage>
        <taxon>Bacteria</taxon>
        <taxon>Bacillati</taxon>
        <taxon>Actinomycetota</taxon>
        <taxon>Actinomycetes</taxon>
        <taxon>Catenulisporales</taxon>
        <taxon>Catenulisporaceae</taxon>
        <taxon>Catenulispora</taxon>
    </lineage>
</organism>
<evidence type="ECO:0000256" key="4">
    <source>
        <dbReference type="SAM" id="MobiDB-lite"/>
    </source>
</evidence>
<evidence type="ECO:0000256" key="3">
    <source>
        <dbReference type="ARBA" id="ARBA00022825"/>
    </source>
</evidence>
<dbReference type="SUPFAM" id="SSF52743">
    <property type="entry name" value="Subtilisin-like"/>
    <property type="match status" value="1"/>
</dbReference>
<keyword evidence="8" id="KW-1185">Reference proteome</keyword>
<accession>A0ABP5EPL9</accession>
<reference evidence="8" key="1">
    <citation type="journal article" date="2019" name="Int. J. Syst. Evol. Microbiol.">
        <title>The Global Catalogue of Microorganisms (GCM) 10K type strain sequencing project: providing services to taxonomists for standard genome sequencing and annotation.</title>
        <authorList>
            <consortium name="The Broad Institute Genomics Platform"/>
            <consortium name="The Broad Institute Genome Sequencing Center for Infectious Disease"/>
            <person name="Wu L."/>
            <person name="Ma J."/>
        </authorList>
    </citation>
    <scope>NUCLEOTIDE SEQUENCE [LARGE SCALE GENOMIC DNA]</scope>
    <source>
        <strain evidence="8">JCM 16013</strain>
    </source>
</reference>
<comment type="caution">
    <text evidence="7">The sequence shown here is derived from an EMBL/GenBank/DDBJ whole genome shotgun (WGS) entry which is preliminary data.</text>
</comment>
<dbReference type="Pfam" id="PF00082">
    <property type="entry name" value="Peptidase_S8"/>
    <property type="match status" value="1"/>
</dbReference>
<dbReference type="Proteomes" id="UP001499854">
    <property type="component" value="Unassembled WGS sequence"/>
</dbReference>
<dbReference type="Gene3D" id="3.40.50.200">
    <property type="entry name" value="Peptidase S8/S53 domain"/>
    <property type="match status" value="1"/>
</dbReference>
<evidence type="ECO:0000256" key="5">
    <source>
        <dbReference type="SAM" id="SignalP"/>
    </source>
</evidence>
<keyword evidence="2" id="KW-0378">Hydrolase</keyword>
<feature type="signal peptide" evidence="5">
    <location>
        <begin position="1"/>
        <end position="32"/>
    </location>
</feature>
<evidence type="ECO:0000256" key="2">
    <source>
        <dbReference type="ARBA" id="ARBA00022801"/>
    </source>
</evidence>
<dbReference type="InterPro" id="IPR023828">
    <property type="entry name" value="Peptidase_S8_Ser-AS"/>
</dbReference>
<dbReference type="PROSITE" id="PS51695">
    <property type="entry name" value="SEDOLISIN"/>
    <property type="match status" value="1"/>
</dbReference>
<sequence>MAARPPHRSALAAVGAAAAAALICLSQSSVSAAAPVSALRPDPRPVAPPAAHHLAMRTNHVRLDEVDADRTAGPDDPDTTYKGPRLCSDSFGEKPARNVPDAFGGRNPLSVCGYTPEQLRFAYGVTQAHERGAGVTVAIVDAYASPTMLADANRYAMNHDERLLTPDHYREVTPPSYNHLTDGFCETPAAWAVEEALDVEAVHAMAPQADIVYVAAASCDDTDLMAALQTVIDQHLATIVSDSWGGVPHSVYGDADPATMAAYSALFRRGAQEDISFLFASGDCGAADPRVECAAGSARPQTEYPAQDPWVTAVGGTSLAIGPFDDYVGEVGWGDRRSVLAPADGGWTPAAGAGQWKYGGGGGTSEDVPQPDYQAGVVPAALSTSLMTGARARQPMRVVPDVALAADPMTGFMVGVTEKQQNGRVRYGESSIGGTSLATPLFAGLMADAQQGAGHPFGFLNPALYGKAMSGVFNDVTPASLGEAAPRPGSPPATVVDLGEDAAGRHQARLYQLGDDGLLATRPGYDDVTGLGSPSLSYLRSWR</sequence>